<sequence length="74" mass="8502">MVNKRELKLQPGWCKSCGICVAFCPKHVLELGENGVVIAHREECILCGQCEKRCPDYAVYIEEEEADNLWVKLY</sequence>
<organism evidence="5 6">
    <name type="scientific">Lientehia hominis</name>
    <dbReference type="NCBI Taxonomy" id="2897778"/>
    <lineage>
        <taxon>Bacteria</taxon>
        <taxon>Bacillati</taxon>
        <taxon>Bacillota</taxon>
        <taxon>Clostridia</taxon>
        <taxon>Lachnospirales</taxon>
        <taxon>Lachnospiraceae</taxon>
        <taxon>Lientehia</taxon>
    </lineage>
</organism>
<dbReference type="InterPro" id="IPR017896">
    <property type="entry name" value="4Fe4S_Fe-S-bd"/>
</dbReference>
<name>A0AAP2RIR4_9FIRM</name>
<evidence type="ECO:0000256" key="2">
    <source>
        <dbReference type="ARBA" id="ARBA00023004"/>
    </source>
</evidence>
<keyword evidence="2" id="KW-0408">Iron</keyword>
<proteinExistence type="predicted"/>
<evidence type="ECO:0000259" key="4">
    <source>
        <dbReference type="PROSITE" id="PS51379"/>
    </source>
</evidence>
<dbReference type="Gene3D" id="3.30.70.20">
    <property type="match status" value="1"/>
</dbReference>
<keyword evidence="3" id="KW-0411">Iron-sulfur</keyword>
<evidence type="ECO:0000256" key="3">
    <source>
        <dbReference type="ARBA" id="ARBA00023014"/>
    </source>
</evidence>
<dbReference type="RefSeq" id="WP_231062084.1">
    <property type="nucleotide sequence ID" value="NZ_JAJNOR010000003.1"/>
</dbReference>
<dbReference type="PANTHER" id="PTHR43122:SF1">
    <property type="entry name" value="IRON-SULFUR-BINDING PROTEIN"/>
    <property type="match status" value="1"/>
</dbReference>
<keyword evidence="1" id="KW-0479">Metal-binding</keyword>
<dbReference type="Proteomes" id="UP001299265">
    <property type="component" value="Unassembled WGS sequence"/>
</dbReference>
<gene>
    <name evidence="5" type="ORF">LQE92_05945</name>
</gene>
<dbReference type="Pfam" id="PF13187">
    <property type="entry name" value="Fer4_9"/>
    <property type="match status" value="1"/>
</dbReference>
<evidence type="ECO:0000313" key="5">
    <source>
        <dbReference type="EMBL" id="MCD2492169.1"/>
    </source>
</evidence>
<evidence type="ECO:0000256" key="1">
    <source>
        <dbReference type="ARBA" id="ARBA00022723"/>
    </source>
</evidence>
<dbReference type="GO" id="GO:0051536">
    <property type="term" value="F:iron-sulfur cluster binding"/>
    <property type="evidence" value="ECO:0007669"/>
    <property type="project" value="UniProtKB-KW"/>
</dbReference>
<keyword evidence="6" id="KW-1185">Reference proteome</keyword>
<dbReference type="PANTHER" id="PTHR43122">
    <property type="entry name" value="FERREDOXIN SUBUNIT OF PYRUVATE:FLAVODOXIN OXIDOREDUCTASE-RELATED"/>
    <property type="match status" value="1"/>
</dbReference>
<dbReference type="InterPro" id="IPR017900">
    <property type="entry name" value="4Fe4S_Fe_S_CS"/>
</dbReference>
<dbReference type="AlphaFoldDB" id="A0AAP2RIR4"/>
<dbReference type="GO" id="GO:0046872">
    <property type="term" value="F:metal ion binding"/>
    <property type="evidence" value="ECO:0007669"/>
    <property type="project" value="UniProtKB-KW"/>
</dbReference>
<dbReference type="PROSITE" id="PS51379">
    <property type="entry name" value="4FE4S_FER_2"/>
    <property type="match status" value="2"/>
</dbReference>
<feature type="domain" description="4Fe-4S ferredoxin-type" evidence="4">
    <location>
        <begin position="5"/>
        <end position="34"/>
    </location>
</feature>
<evidence type="ECO:0000313" key="6">
    <source>
        <dbReference type="Proteomes" id="UP001299265"/>
    </source>
</evidence>
<protein>
    <submittedName>
        <fullName evidence="5">4Fe-4S binding protein</fullName>
    </submittedName>
</protein>
<accession>A0AAP2RIR4</accession>
<dbReference type="SUPFAM" id="SSF54862">
    <property type="entry name" value="4Fe-4S ferredoxins"/>
    <property type="match status" value="1"/>
</dbReference>
<dbReference type="PROSITE" id="PS00198">
    <property type="entry name" value="4FE4S_FER_1"/>
    <property type="match status" value="1"/>
</dbReference>
<reference evidence="5 6" key="1">
    <citation type="submission" date="2021-11" db="EMBL/GenBank/DDBJ databases">
        <title>Lacrimispora sp. nov. NSJ-141 isolated from human feces.</title>
        <authorList>
            <person name="Abdugheni R."/>
        </authorList>
    </citation>
    <scope>NUCLEOTIDE SEQUENCE [LARGE SCALE GENOMIC DNA]</scope>
    <source>
        <strain evidence="5 6">NSJ-141</strain>
    </source>
</reference>
<dbReference type="EMBL" id="JAJNOR010000003">
    <property type="protein sequence ID" value="MCD2492169.1"/>
    <property type="molecule type" value="Genomic_DNA"/>
</dbReference>
<comment type="caution">
    <text evidence="5">The sequence shown here is derived from an EMBL/GenBank/DDBJ whole genome shotgun (WGS) entry which is preliminary data.</text>
</comment>
<feature type="domain" description="4Fe-4S ferredoxin-type" evidence="4">
    <location>
        <begin position="35"/>
        <end position="64"/>
    </location>
</feature>